<dbReference type="Pfam" id="PF13469">
    <property type="entry name" value="Sulfotransfer_3"/>
    <property type="match status" value="1"/>
</dbReference>
<dbReference type="PANTHER" id="PTHR36451:SF1">
    <property type="entry name" value="OMEGA-HYDROXY-BETA-DIHYDROMENAQUINONE-9 SULFOTRANSFERASE STF3"/>
    <property type="match status" value="1"/>
</dbReference>
<accession>A0A5B0WY75</accession>
<reference evidence="1 2" key="1">
    <citation type="submission" date="2019-09" db="EMBL/GenBank/DDBJ databases">
        <authorList>
            <person name="Chen X.-Y."/>
        </authorList>
    </citation>
    <scope>NUCLEOTIDE SEQUENCE [LARGE SCALE GENOMIC DNA]</scope>
    <source>
        <strain evidence="1 2">NY5</strain>
    </source>
</reference>
<name>A0A5B0WY75_9GAMM</name>
<comment type="caution">
    <text evidence="1">The sequence shown here is derived from an EMBL/GenBank/DDBJ whole genome shotgun (WGS) entry which is preliminary data.</text>
</comment>
<sequence length="416" mass="46965">MSKTLHLQQFSTARQTRSFSMRALNMAGILAPAYARPNATRWWAAASEAIASGTGAALVEPHSDAVAALQQLVDSINSSARLNLVGRFSASDDSTRLARNHLRIQSLIKSQPSILDTVLPPPIFIIGMPRTGTTYLHTLLAQDPRHRTIPYWESYEPIPPAAGPDTRIARLDKMLRQMDQISPNYQAIHPMTAESPEECVALFMNEFRTLQFDIQYRVPEYVAWLQKQDATIAYQGYLQQLKIIQHYRPAGEHFVLKDPAHTLNIRTILKVFPNAKFVFTHRDPAKSLSSLCSLYSYTRAIFSDAVDAHDIGREVLNGFWPPGWEDAMRVRDTLPADRYCDVLQTDMRESPVDAIRGVYAAFDMEFDETAQNALANYLEQSSSAPRHRHEHSPDGFGLEAGEIRERMQSYVDAFDL</sequence>
<protein>
    <submittedName>
        <fullName evidence="1">Sulfotransferase</fullName>
    </submittedName>
</protein>
<dbReference type="AlphaFoldDB" id="A0A5B0WY75"/>
<dbReference type="Proteomes" id="UP000323708">
    <property type="component" value="Unassembled WGS sequence"/>
</dbReference>
<dbReference type="PANTHER" id="PTHR36451">
    <property type="entry name" value="PAPS-DEPENDENT SULFOTRANSFERASE STF3"/>
    <property type="match status" value="1"/>
</dbReference>
<evidence type="ECO:0000313" key="2">
    <source>
        <dbReference type="Proteomes" id="UP000323708"/>
    </source>
</evidence>
<dbReference type="EMBL" id="VTUX01000004">
    <property type="protein sequence ID" value="KAA1191980.1"/>
    <property type="molecule type" value="Genomic_DNA"/>
</dbReference>
<organism evidence="1 2">
    <name type="scientific">Pseudohalioglobus sediminis</name>
    <dbReference type="NCBI Taxonomy" id="2606449"/>
    <lineage>
        <taxon>Bacteria</taxon>
        <taxon>Pseudomonadati</taxon>
        <taxon>Pseudomonadota</taxon>
        <taxon>Gammaproteobacteria</taxon>
        <taxon>Cellvibrionales</taxon>
        <taxon>Halieaceae</taxon>
        <taxon>Pseudohalioglobus</taxon>
    </lineage>
</organism>
<keyword evidence="1" id="KW-0808">Transferase</keyword>
<proteinExistence type="predicted"/>
<dbReference type="InterPro" id="IPR052736">
    <property type="entry name" value="Stf3_sulfotransferase"/>
</dbReference>
<dbReference type="RefSeq" id="WP_149611416.1">
    <property type="nucleotide sequence ID" value="NZ_VTUX01000004.1"/>
</dbReference>
<keyword evidence="2" id="KW-1185">Reference proteome</keyword>
<dbReference type="Gene3D" id="3.40.50.300">
    <property type="entry name" value="P-loop containing nucleotide triphosphate hydrolases"/>
    <property type="match status" value="1"/>
</dbReference>
<evidence type="ECO:0000313" key="1">
    <source>
        <dbReference type="EMBL" id="KAA1191980.1"/>
    </source>
</evidence>
<dbReference type="SUPFAM" id="SSF52540">
    <property type="entry name" value="P-loop containing nucleoside triphosphate hydrolases"/>
    <property type="match status" value="1"/>
</dbReference>
<dbReference type="InterPro" id="IPR027417">
    <property type="entry name" value="P-loop_NTPase"/>
</dbReference>
<dbReference type="GO" id="GO:0016740">
    <property type="term" value="F:transferase activity"/>
    <property type="evidence" value="ECO:0007669"/>
    <property type="project" value="UniProtKB-KW"/>
</dbReference>
<gene>
    <name evidence="1" type="ORF">F0M18_10695</name>
</gene>